<dbReference type="SUPFAM" id="SSF53850">
    <property type="entry name" value="Periplasmic binding protein-like II"/>
    <property type="match status" value="1"/>
</dbReference>
<dbReference type="EMBL" id="JBHUGH010000001">
    <property type="protein sequence ID" value="MFD1910628.1"/>
    <property type="molecule type" value="Genomic_DNA"/>
</dbReference>
<comment type="subcellular location">
    <subcellularLocation>
        <location evidence="1">Periplasm</location>
    </subcellularLocation>
</comment>
<dbReference type="Proteomes" id="UP001597353">
    <property type="component" value="Unassembled WGS sequence"/>
</dbReference>
<dbReference type="PROSITE" id="PS51318">
    <property type="entry name" value="TAT"/>
    <property type="match status" value="1"/>
</dbReference>
<dbReference type="PANTHER" id="PTHR30290:SF38">
    <property type="entry name" value="D,D-DIPEPTIDE-BINDING PERIPLASMIC PROTEIN DDPA-RELATED"/>
    <property type="match status" value="1"/>
</dbReference>
<dbReference type="PIRSF" id="PIRSF002741">
    <property type="entry name" value="MppA"/>
    <property type="match status" value="1"/>
</dbReference>
<evidence type="ECO:0000313" key="5">
    <source>
        <dbReference type="EMBL" id="MFD1910628.1"/>
    </source>
</evidence>
<proteinExistence type="inferred from homology"/>
<evidence type="ECO:0000256" key="2">
    <source>
        <dbReference type="ARBA" id="ARBA00005695"/>
    </source>
</evidence>
<keyword evidence="3" id="KW-0732">Signal</keyword>
<dbReference type="PANTHER" id="PTHR30290">
    <property type="entry name" value="PERIPLASMIC BINDING COMPONENT OF ABC TRANSPORTER"/>
    <property type="match status" value="1"/>
</dbReference>
<evidence type="ECO:0000313" key="6">
    <source>
        <dbReference type="Proteomes" id="UP001597353"/>
    </source>
</evidence>
<dbReference type="InterPro" id="IPR000914">
    <property type="entry name" value="SBP_5_dom"/>
</dbReference>
<name>A0ABW4S0R0_9RHOB</name>
<dbReference type="Pfam" id="PF00496">
    <property type="entry name" value="SBP_bac_5"/>
    <property type="match status" value="1"/>
</dbReference>
<comment type="similarity">
    <text evidence="2">Belongs to the bacterial solute-binding protein 5 family.</text>
</comment>
<accession>A0ABW4S0R0</accession>
<organism evidence="5 6">
    <name type="scientific">Halodurantibacterium flavum</name>
    <dbReference type="NCBI Taxonomy" id="1382802"/>
    <lineage>
        <taxon>Bacteria</taxon>
        <taxon>Pseudomonadati</taxon>
        <taxon>Pseudomonadota</taxon>
        <taxon>Alphaproteobacteria</taxon>
        <taxon>Rhodobacterales</taxon>
        <taxon>Paracoccaceae</taxon>
        <taxon>Halodurantibacterium</taxon>
    </lineage>
</organism>
<evidence type="ECO:0000256" key="3">
    <source>
        <dbReference type="ARBA" id="ARBA00022729"/>
    </source>
</evidence>
<keyword evidence="6" id="KW-1185">Reference proteome</keyword>
<gene>
    <name evidence="5" type="ORF">ACFSGJ_00195</name>
</gene>
<dbReference type="Gene3D" id="3.40.190.10">
    <property type="entry name" value="Periplasmic binding protein-like II"/>
    <property type="match status" value="1"/>
</dbReference>
<dbReference type="RefSeq" id="WP_390258415.1">
    <property type="nucleotide sequence ID" value="NZ_JBHUGH010000001.1"/>
</dbReference>
<feature type="domain" description="Solute-binding protein family 5" evidence="4">
    <location>
        <begin position="90"/>
        <end position="410"/>
    </location>
</feature>
<reference evidence="6" key="1">
    <citation type="journal article" date="2019" name="Int. J. Syst. Evol. Microbiol.">
        <title>The Global Catalogue of Microorganisms (GCM) 10K type strain sequencing project: providing services to taxonomists for standard genome sequencing and annotation.</title>
        <authorList>
            <consortium name="The Broad Institute Genomics Platform"/>
            <consortium name="The Broad Institute Genome Sequencing Center for Infectious Disease"/>
            <person name="Wu L."/>
            <person name="Ma J."/>
        </authorList>
    </citation>
    <scope>NUCLEOTIDE SEQUENCE [LARGE SCALE GENOMIC DNA]</scope>
    <source>
        <strain evidence="6">CGMCC 4.7242</strain>
    </source>
</reference>
<comment type="caution">
    <text evidence="5">The sequence shown here is derived from an EMBL/GenBank/DDBJ whole genome shotgun (WGS) entry which is preliminary data.</text>
</comment>
<evidence type="ECO:0000256" key="1">
    <source>
        <dbReference type="ARBA" id="ARBA00004418"/>
    </source>
</evidence>
<dbReference type="InterPro" id="IPR039424">
    <property type="entry name" value="SBP_5"/>
</dbReference>
<evidence type="ECO:0000259" key="4">
    <source>
        <dbReference type="Pfam" id="PF00496"/>
    </source>
</evidence>
<dbReference type="InterPro" id="IPR006311">
    <property type="entry name" value="TAT_signal"/>
</dbReference>
<dbReference type="Gene3D" id="3.10.105.10">
    <property type="entry name" value="Dipeptide-binding Protein, Domain 3"/>
    <property type="match status" value="1"/>
</dbReference>
<sequence length="448" mass="48956">MTRDIRHHLPNLSRRQLLGGLAALSAAQLAPVTVWASEGGKQLNVRLYVEADDFDPIDASGLPDEMLYNCLYRKLIQYKPGAEWGYDLDLADTIEQVDPLKIAFTLKTGQMWSDGFGEITAEDVQFSLERTKDPEMKARNLADLGSFSHVEVTGTHSGFIHLEKPFAPLWTIALPYITGNIVCKKAVEAAGGRIVTAIPPTVSGPYRVKEHRPGERWVLERNPDFGGTPADFERVDLILVVDEASAEIAKEAGDLNFTSIGPGSVARVQANPPAGTELKVHPALAYVWIGLNLAHPKFADERVRMAIQHAIDVPSIMEASYYNVADPSTGIIAPGLIGHRAASLIPPQADYAKARELLTEAGIDRLEITLNVLNNVIFTTAAQVLQATMAQAGIDVVIEVHESGSFWTLGVASDGDRWETVELVMKRFSMTPDPFYATAWFTTAEIGN</sequence>
<protein>
    <submittedName>
        <fullName evidence="5">ABC transporter substrate-binding protein</fullName>
    </submittedName>
</protein>
<dbReference type="InterPro" id="IPR030678">
    <property type="entry name" value="Peptide/Ni-bd"/>
</dbReference>